<dbReference type="InterPro" id="IPR007224">
    <property type="entry name" value="TIF_Rrn11"/>
</dbReference>
<dbReference type="Proteomes" id="UP000663193">
    <property type="component" value="Chromosome 21"/>
</dbReference>
<protein>
    <submittedName>
        <fullName evidence="3">Uncharacterized protein</fullName>
    </submittedName>
</protein>
<dbReference type="GO" id="GO:0001181">
    <property type="term" value="F:RNA polymerase I general transcription initiation factor activity"/>
    <property type="evidence" value="ECO:0007669"/>
    <property type="project" value="InterPro"/>
</dbReference>
<gene>
    <name evidence="3" type="ORF">JI435_126800</name>
</gene>
<organism evidence="3 4">
    <name type="scientific">Phaeosphaeria nodorum (strain SN15 / ATCC MYA-4574 / FGSC 10173)</name>
    <name type="common">Glume blotch fungus</name>
    <name type="synonym">Parastagonospora nodorum</name>
    <dbReference type="NCBI Taxonomy" id="321614"/>
    <lineage>
        <taxon>Eukaryota</taxon>
        <taxon>Fungi</taxon>
        <taxon>Dikarya</taxon>
        <taxon>Ascomycota</taxon>
        <taxon>Pezizomycotina</taxon>
        <taxon>Dothideomycetes</taxon>
        <taxon>Pleosporomycetidae</taxon>
        <taxon>Pleosporales</taxon>
        <taxon>Pleosporineae</taxon>
        <taxon>Phaeosphaeriaceae</taxon>
        <taxon>Parastagonospora</taxon>
    </lineage>
</organism>
<accession>A0A7U2IBN5</accession>
<name>A0A7U2IBN5_PHANO</name>
<reference evidence="4" key="1">
    <citation type="journal article" date="2021" name="BMC Genomics">
        <title>Chromosome-level genome assembly and manually-curated proteome of model necrotroph Parastagonospora nodorum Sn15 reveals a genome-wide trove of candidate effector homologs, and redundancy of virulence-related functions within an accessory chromosome.</title>
        <authorList>
            <person name="Bertazzoni S."/>
            <person name="Jones D.A.B."/>
            <person name="Phan H.T."/>
            <person name="Tan K.-C."/>
            <person name="Hane J.K."/>
        </authorList>
    </citation>
    <scope>NUCLEOTIDE SEQUENCE [LARGE SCALE GENOMIC DNA]</scope>
    <source>
        <strain evidence="4">SN15 / ATCC MYA-4574 / FGSC 10173)</strain>
    </source>
</reference>
<feature type="compositionally biased region" description="Basic residues" evidence="2">
    <location>
        <begin position="272"/>
        <end position="281"/>
    </location>
</feature>
<dbReference type="AlphaFoldDB" id="A0A7U2IBN5"/>
<proteinExistence type="predicted"/>
<dbReference type="VEuPathDB" id="FungiDB:JI435_126800"/>
<sequence length="437" mass="49515">MQYFTTQLNSNQQTTHTLRENQYRRLRKRRRGDVSHDSSSPEPEATSKSASRDQSYASHASTEIAQLRVAGLLPDDESDVPPSPFPHAPVKAAEGRYGAGQLQEEIAKPPARLYAVDALYKNRPTNKQNEATSLRKTHLNVLSTLMHRCLLEGDYERAGRAWGMLLRTHVAGGHPVDPRNHGRWGVGAEILLRKAPNRIIDSNNMSNIDGQFREHDMFSEEGFDLAREYYERFIIQFPYRKLTPHSVDERTFYPAMFSLWVFEVCEKSKQTRSRNQGRRLRSSSVSNDSIGSDTRQTDQARAQEDAVQTEELARAREIAERLDQLIASPPFDKQASLLHLRGHVSLWISTLLLGRSTDDEDWDMDTTSELEDSSTLSASEQLTRLSDCQRELHQAQQVLQRAEANGASPQIATLASVEVKLRELARQLAKLRNAAEP</sequence>
<dbReference type="Pfam" id="PF04090">
    <property type="entry name" value="Rrn11"/>
    <property type="match status" value="1"/>
</dbReference>
<feature type="compositionally biased region" description="Polar residues" evidence="2">
    <location>
        <begin position="1"/>
        <end position="16"/>
    </location>
</feature>
<evidence type="ECO:0000313" key="4">
    <source>
        <dbReference type="Proteomes" id="UP000663193"/>
    </source>
</evidence>
<feature type="compositionally biased region" description="Low complexity" evidence="2">
    <location>
        <begin position="282"/>
        <end position="292"/>
    </location>
</feature>
<dbReference type="PANTHER" id="PTHR28244:SF1">
    <property type="entry name" value="RNA POLYMERASE I-SPECIFIC TRANSCRIPTION INITIATION FACTOR RRN11"/>
    <property type="match status" value="1"/>
</dbReference>
<evidence type="ECO:0000256" key="1">
    <source>
        <dbReference type="SAM" id="Coils"/>
    </source>
</evidence>
<dbReference type="EMBL" id="CP069043">
    <property type="protein sequence ID" value="QRD06909.1"/>
    <property type="molecule type" value="Genomic_DNA"/>
</dbReference>
<feature type="compositionally biased region" description="Polar residues" evidence="2">
    <location>
        <begin position="37"/>
        <end position="60"/>
    </location>
</feature>
<feature type="compositionally biased region" description="Basic and acidic residues" evidence="2">
    <location>
        <begin position="295"/>
        <end position="304"/>
    </location>
</feature>
<evidence type="ECO:0000256" key="2">
    <source>
        <dbReference type="SAM" id="MobiDB-lite"/>
    </source>
</evidence>
<feature type="coiled-coil region" evidence="1">
    <location>
        <begin position="385"/>
        <end position="434"/>
    </location>
</feature>
<dbReference type="PANTHER" id="PTHR28244">
    <property type="entry name" value="RNA POLYMERASE I-SPECIFIC TRANSCRIPTION INITIATION FACTOR RRN11"/>
    <property type="match status" value="1"/>
</dbReference>
<keyword evidence="4" id="KW-1185">Reference proteome</keyword>
<evidence type="ECO:0000313" key="3">
    <source>
        <dbReference type="EMBL" id="QRD06909.1"/>
    </source>
</evidence>
<keyword evidence="1" id="KW-0175">Coiled coil</keyword>
<dbReference type="GO" id="GO:0001164">
    <property type="term" value="F:RNA polymerase I core promoter sequence-specific DNA binding"/>
    <property type="evidence" value="ECO:0007669"/>
    <property type="project" value="InterPro"/>
</dbReference>
<dbReference type="InterPro" id="IPR053029">
    <property type="entry name" value="RNA_pol_I-specific_init_factor"/>
</dbReference>
<feature type="region of interest" description="Disordered" evidence="2">
    <location>
        <begin position="272"/>
        <end position="309"/>
    </location>
</feature>
<feature type="region of interest" description="Disordered" evidence="2">
    <location>
        <begin position="1"/>
        <end position="60"/>
    </location>
</feature>
<dbReference type="OMA" id="TPNESHQ"/>
<dbReference type="OrthoDB" id="2159786at2759"/>